<keyword evidence="3" id="KW-1185">Reference proteome</keyword>
<proteinExistence type="predicted"/>
<evidence type="ECO:0000313" key="3">
    <source>
        <dbReference type="Proteomes" id="UP001138751"/>
    </source>
</evidence>
<dbReference type="Proteomes" id="UP001138751">
    <property type="component" value="Unassembled WGS sequence"/>
</dbReference>
<accession>A0A9X9X0F7</accession>
<reference evidence="2" key="1">
    <citation type="submission" date="2020-01" db="EMBL/GenBank/DDBJ databases">
        <authorList>
            <person name="Rat A."/>
        </authorList>
    </citation>
    <scope>NUCLEOTIDE SEQUENCE</scope>
    <source>
        <strain evidence="2">LMG 31231</strain>
    </source>
</reference>
<dbReference type="EMBL" id="JAAEDM010000053">
    <property type="protein sequence ID" value="MBR0672886.1"/>
    <property type="molecule type" value="Genomic_DNA"/>
</dbReference>
<organism evidence="2 3">
    <name type="scientific">Neoroseomonas soli</name>
    <dbReference type="NCBI Taxonomy" id="1081025"/>
    <lineage>
        <taxon>Bacteria</taxon>
        <taxon>Pseudomonadati</taxon>
        <taxon>Pseudomonadota</taxon>
        <taxon>Alphaproteobacteria</taxon>
        <taxon>Acetobacterales</taxon>
        <taxon>Acetobacteraceae</taxon>
        <taxon>Neoroseomonas</taxon>
    </lineage>
</organism>
<feature type="region of interest" description="Disordered" evidence="1">
    <location>
        <begin position="17"/>
        <end position="36"/>
    </location>
</feature>
<comment type="caution">
    <text evidence="2">The sequence shown here is derived from an EMBL/GenBank/DDBJ whole genome shotgun (WGS) entry which is preliminary data.</text>
</comment>
<feature type="compositionally biased region" description="Low complexity" evidence="1">
    <location>
        <begin position="17"/>
        <end position="32"/>
    </location>
</feature>
<feature type="non-terminal residue" evidence="2">
    <location>
        <position position="1"/>
    </location>
</feature>
<dbReference type="RefSeq" id="WP_211863303.1">
    <property type="nucleotide sequence ID" value="NZ_JAAEDM010000053.1"/>
</dbReference>
<protein>
    <submittedName>
        <fullName evidence="2">Uncharacterized protein</fullName>
    </submittedName>
</protein>
<name>A0A9X9X0F7_9PROT</name>
<gene>
    <name evidence="2" type="ORF">GXW76_17025</name>
</gene>
<reference evidence="2" key="2">
    <citation type="journal article" date="2021" name="Syst. Appl. Microbiol.">
        <title>Roseomonas hellenica sp. nov., isolated from roots of wild-growing Alkanna tinctoria.</title>
        <authorList>
            <person name="Rat A."/>
            <person name="Naranjo H.D."/>
            <person name="Lebbe L."/>
            <person name="Cnockaert M."/>
            <person name="Krigas N."/>
            <person name="Grigoriadou K."/>
            <person name="Maloupa E."/>
            <person name="Willems A."/>
        </authorList>
    </citation>
    <scope>NUCLEOTIDE SEQUENCE</scope>
    <source>
        <strain evidence="2">LMG 31231</strain>
    </source>
</reference>
<sequence length="125" mass="12917">ATVTVRPARPVPLQAAPVAAAAPATTAQIQPRQEVQVRPARNPDFVAVETPAGERLGYAPVAVFSIPPAQMRAISVPAAAPGAEAAPAGRVRTLASTNIARRDNFRDAVRDLERAVSSGGFEVGT</sequence>
<evidence type="ECO:0000256" key="1">
    <source>
        <dbReference type="SAM" id="MobiDB-lite"/>
    </source>
</evidence>
<evidence type="ECO:0000313" key="2">
    <source>
        <dbReference type="EMBL" id="MBR0672886.1"/>
    </source>
</evidence>
<dbReference type="AlphaFoldDB" id="A0A9X9X0F7"/>